<gene>
    <name evidence="1" type="ORF">EWM59_17710</name>
</gene>
<comment type="caution">
    <text evidence="1">The sequence shown here is derived from an EMBL/GenBank/DDBJ whole genome shotgun (WGS) entry which is preliminary data.</text>
</comment>
<evidence type="ECO:0000313" key="1">
    <source>
        <dbReference type="EMBL" id="RYU94256.1"/>
    </source>
</evidence>
<keyword evidence="2" id="KW-1185">Reference proteome</keyword>
<dbReference type="AlphaFoldDB" id="A0A4Q5LWR4"/>
<dbReference type="EMBL" id="SEWF01000028">
    <property type="protein sequence ID" value="RYU94256.1"/>
    <property type="molecule type" value="Genomic_DNA"/>
</dbReference>
<dbReference type="OrthoDB" id="1493966at2"/>
<proteinExistence type="predicted"/>
<accession>A0A4Q5LWR4</accession>
<reference evidence="1 2" key="1">
    <citation type="submission" date="2019-02" db="EMBL/GenBank/DDBJ databases">
        <title>Bacterial novel species Emticicia sp. 17J42-9 isolated from soil.</title>
        <authorList>
            <person name="Jung H.-Y."/>
        </authorList>
    </citation>
    <scope>NUCLEOTIDE SEQUENCE [LARGE SCALE GENOMIC DNA]</scope>
    <source>
        <strain evidence="1 2">17J42-9</strain>
    </source>
</reference>
<evidence type="ECO:0000313" key="2">
    <source>
        <dbReference type="Proteomes" id="UP000293162"/>
    </source>
</evidence>
<sequence length="155" mass="17562">MKKHNFLIFLKAFVFIFFTSVLLSCNSDNKKEQKSDSTVTSATSEISKSIPDSTVQFLITSASNDFSKQKHPTPIDFRQVKVGYTLSSTNEKIYVLCGEFLAKEEKENWLLFATVKTSGYEQYLGNQAKAFCEKSTMDNVDLSAELKNKLVESRK</sequence>
<dbReference type="PROSITE" id="PS51257">
    <property type="entry name" value="PROKAR_LIPOPROTEIN"/>
    <property type="match status" value="1"/>
</dbReference>
<protein>
    <submittedName>
        <fullName evidence="1">Uncharacterized protein</fullName>
    </submittedName>
</protein>
<dbReference type="RefSeq" id="WP_130022592.1">
    <property type="nucleotide sequence ID" value="NZ_SEWF01000028.1"/>
</dbReference>
<name>A0A4Q5LWR4_9BACT</name>
<organism evidence="1 2">
    <name type="scientific">Emticicia agri</name>
    <dbReference type="NCBI Taxonomy" id="2492393"/>
    <lineage>
        <taxon>Bacteria</taxon>
        <taxon>Pseudomonadati</taxon>
        <taxon>Bacteroidota</taxon>
        <taxon>Cytophagia</taxon>
        <taxon>Cytophagales</taxon>
        <taxon>Leadbetterellaceae</taxon>
        <taxon>Emticicia</taxon>
    </lineage>
</organism>
<dbReference type="Proteomes" id="UP000293162">
    <property type="component" value="Unassembled WGS sequence"/>
</dbReference>